<proteinExistence type="predicted"/>
<comment type="caution">
    <text evidence="1">The sequence shown here is derived from an EMBL/GenBank/DDBJ whole genome shotgun (WGS) entry which is preliminary data.</text>
</comment>
<name>A0A0F8XYP9_9ZZZZ</name>
<dbReference type="EMBL" id="LAZR01069748">
    <property type="protein sequence ID" value="KKK47104.1"/>
    <property type="molecule type" value="Genomic_DNA"/>
</dbReference>
<protein>
    <submittedName>
        <fullName evidence="1">Uncharacterized protein</fullName>
    </submittedName>
</protein>
<organism evidence="1">
    <name type="scientific">marine sediment metagenome</name>
    <dbReference type="NCBI Taxonomy" id="412755"/>
    <lineage>
        <taxon>unclassified sequences</taxon>
        <taxon>metagenomes</taxon>
        <taxon>ecological metagenomes</taxon>
    </lineage>
</organism>
<sequence>FNSDFNLFELNMVRTLNNNRFEFDPTYTKLIQFGTIFDDPTMRIIQNTHFLLTSPSEINLNNIFKKKNK</sequence>
<reference evidence="1" key="1">
    <citation type="journal article" date="2015" name="Nature">
        <title>Complex archaea that bridge the gap between prokaryotes and eukaryotes.</title>
        <authorList>
            <person name="Spang A."/>
            <person name="Saw J.H."/>
            <person name="Jorgensen S.L."/>
            <person name="Zaremba-Niedzwiedzka K."/>
            <person name="Martijn J."/>
            <person name="Lind A.E."/>
            <person name="van Eijk R."/>
            <person name="Schleper C."/>
            <person name="Guy L."/>
            <person name="Ettema T.J."/>
        </authorList>
    </citation>
    <scope>NUCLEOTIDE SEQUENCE</scope>
</reference>
<evidence type="ECO:0000313" key="1">
    <source>
        <dbReference type="EMBL" id="KKK47104.1"/>
    </source>
</evidence>
<feature type="non-terminal residue" evidence="1">
    <location>
        <position position="1"/>
    </location>
</feature>
<dbReference type="AlphaFoldDB" id="A0A0F8XYP9"/>
<gene>
    <name evidence="1" type="ORF">LCGC14_3158580</name>
</gene>
<accession>A0A0F8XYP9</accession>